<keyword evidence="10" id="KW-0067">ATP-binding</keyword>
<dbReference type="SUPFAM" id="SSF47384">
    <property type="entry name" value="Homodimeric domain of signal transducing histidine kinase"/>
    <property type="match status" value="1"/>
</dbReference>
<dbReference type="GO" id="GO:0000155">
    <property type="term" value="F:phosphorelay sensor kinase activity"/>
    <property type="evidence" value="ECO:0007669"/>
    <property type="project" value="InterPro"/>
</dbReference>
<dbReference type="Proteomes" id="UP000257143">
    <property type="component" value="Unassembled WGS sequence"/>
</dbReference>
<evidence type="ECO:0000313" key="18">
    <source>
        <dbReference type="Proteomes" id="UP000257143"/>
    </source>
</evidence>
<dbReference type="EMBL" id="PIOC01000001">
    <property type="protein sequence ID" value="RDW22437.1"/>
    <property type="molecule type" value="Genomic_DNA"/>
</dbReference>
<dbReference type="FunFam" id="1.10.287.130:FF:000001">
    <property type="entry name" value="Two-component sensor histidine kinase"/>
    <property type="match status" value="1"/>
</dbReference>
<keyword evidence="9 17" id="KW-0418">Kinase</keyword>
<feature type="domain" description="Histidine kinase" evidence="15">
    <location>
        <begin position="261"/>
        <end position="478"/>
    </location>
</feature>
<dbReference type="CDD" id="cd00082">
    <property type="entry name" value="HisKA"/>
    <property type="match status" value="1"/>
</dbReference>
<evidence type="ECO:0000256" key="11">
    <source>
        <dbReference type="ARBA" id="ARBA00022989"/>
    </source>
</evidence>
<dbReference type="FunFam" id="3.30.565.10:FF:000006">
    <property type="entry name" value="Sensor histidine kinase WalK"/>
    <property type="match status" value="1"/>
</dbReference>
<name>A0A3D8Q313_9BACI</name>
<dbReference type="InterPro" id="IPR050398">
    <property type="entry name" value="HssS/ArlS-like"/>
</dbReference>
<dbReference type="InterPro" id="IPR003661">
    <property type="entry name" value="HisK_dim/P_dom"/>
</dbReference>
<dbReference type="PANTHER" id="PTHR45528">
    <property type="entry name" value="SENSOR HISTIDINE KINASE CPXA"/>
    <property type="match status" value="1"/>
</dbReference>
<dbReference type="CDD" id="cd06225">
    <property type="entry name" value="HAMP"/>
    <property type="match status" value="1"/>
</dbReference>
<dbReference type="InterPro" id="IPR005467">
    <property type="entry name" value="His_kinase_dom"/>
</dbReference>
<reference evidence="18" key="1">
    <citation type="submission" date="2017-11" db="EMBL/GenBank/DDBJ databases">
        <authorList>
            <person name="Zhu W."/>
        </authorList>
    </citation>
    <scope>NUCLEOTIDE SEQUENCE [LARGE SCALE GENOMIC DNA]</scope>
    <source>
        <strain evidence="18">CAU 1183</strain>
    </source>
</reference>
<dbReference type="AlphaFoldDB" id="A0A3D8Q313"/>
<comment type="subcellular location">
    <subcellularLocation>
        <location evidence="2">Cell membrane</location>
        <topology evidence="2">Multi-pass membrane protein</topology>
    </subcellularLocation>
</comment>
<keyword evidence="13 14" id="KW-0472">Membrane</keyword>
<evidence type="ECO:0000259" key="15">
    <source>
        <dbReference type="PROSITE" id="PS50109"/>
    </source>
</evidence>
<keyword evidence="6" id="KW-0808">Transferase</keyword>
<dbReference type="SMART" id="SM00304">
    <property type="entry name" value="HAMP"/>
    <property type="match status" value="1"/>
</dbReference>
<dbReference type="InterPro" id="IPR003660">
    <property type="entry name" value="HAMP_dom"/>
</dbReference>
<dbReference type="InterPro" id="IPR036097">
    <property type="entry name" value="HisK_dim/P_sf"/>
</dbReference>
<accession>A0A3D8Q313</accession>
<dbReference type="GO" id="GO:0005886">
    <property type="term" value="C:plasma membrane"/>
    <property type="evidence" value="ECO:0007669"/>
    <property type="project" value="UniProtKB-SubCell"/>
</dbReference>
<evidence type="ECO:0000256" key="6">
    <source>
        <dbReference type="ARBA" id="ARBA00022679"/>
    </source>
</evidence>
<feature type="transmembrane region" description="Helical" evidence="14">
    <location>
        <begin position="169"/>
        <end position="191"/>
    </location>
</feature>
<keyword evidence="12" id="KW-0902">Two-component regulatory system</keyword>
<keyword evidence="5" id="KW-0597">Phosphoprotein</keyword>
<keyword evidence="18" id="KW-1185">Reference proteome</keyword>
<dbReference type="PANTHER" id="PTHR45528:SF1">
    <property type="entry name" value="SENSOR HISTIDINE KINASE CPXA"/>
    <property type="match status" value="1"/>
</dbReference>
<dbReference type="EC" id="2.7.13.3" evidence="3"/>
<evidence type="ECO:0000256" key="8">
    <source>
        <dbReference type="ARBA" id="ARBA00022741"/>
    </source>
</evidence>
<comment type="caution">
    <text evidence="17">The sequence shown here is derived from an EMBL/GenBank/DDBJ whole genome shotgun (WGS) entry which is preliminary data.</text>
</comment>
<dbReference type="Gene3D" id="3.30.565.10">
    <property type="entry name" value="Histidine kinase-like ATPase, C-terminal domain"/>
    <property type="match status" value="1"/>
</dbReference>
<dbReference type="SMART" id="SM00387">
    <property type="entry name" value="HATPase_c"/>
    <property type="match status" value="1"/>
</dbReference>
<comment type="catalytic activity">
    <reaction evidence="1">
        <text>ATP + protein L-histidine = ADP + protein N-phospho-L-histidine.</text>
        <dbReference type="EC" id="2.7.13.3"/>
    </reaction>
</comment>
<keyword evidence="7 14" id="KW-0812">Transmembrane</keyword>
<feature type="domain" description="HAMP" evidence="16">
    <location>
        <begin position="194"/>
        <end position="246"/>
    </location>
</feature>
<dbReference type="InterPro" id="IPR036890">
    <property type="entry name" value="HATPase_C_sf"/>
</dbReference>
<evidence type="ECO:0000256" key="12">
    <source>
        <dbReference type="ARBA" id="ARBA00023012"/>
    </source>
</evidence>
<dbReference type="SUPFAM" id="SSF55874">
    <property type="entry name" value="ATPase domain of HSP90 chaperone/DNA topoisomerase II/histidine kinase"/>
    <property type="match status" value="1"/>
</dbReference>
<gene>
    <name evidence="17" type="ORF">CWR48_01650</name>
</gene>
<dbReference type="PRINTS" id="PR00344">
    <property type="entry name" value="BCTRLSENSOR"/>
</dbReference>
<dbReference type="InterPro" id="IPR004358">
    <property type="entry name" value="Sig_transdc_His_kin-like_C"/>
</dbReference>
<evidence type="ECO:0000313" key="17">
    <source>
        <dbReference type="EMBL" id="RDW22437.1"/>
    </source>
</evidence>
<sequence length="485" mass="54432">MSIRKRLFISNTAMIVLPILIIMIIFILLHIILSNDTNFNGYVGQDKGQPVEGSNIELFNELKKIASLEEEKLLDQAYISALPDQFNNDSTNILIRKGTALMNGFQPSNEISIDDLPPFGNEGFNQAGVWLGNDHYSIKQHDFYFQDGTPGSIFLLDNTASFVNTMRTVFPFLFVGLIVLLILINVILSYFMSQSILRPVKQLSEASTKISKGELDFTMGARGRDELGQLVQTFDDMRAQLQESITLRNKYENNRKELVANISHDLKTPITTIMGYVEGIQDGVANTNDKQARYLDTIHTKATYMNRLIEELSLFSKLDVKKVPFHFESVDIQAFIKDYLEDIADDLKDKGIQLSLSGTLTSATVKIDRDKIIRVLENIIYNSVKYNNKSTGKITVSLTDEGKIVKVMIFDNGPGISQAALTTIFQRFYRIDPARSKEGSGLGLAIASQIIEAHSGTIWAENLRTEGLAIYFTLRKSEEDGDNHA</sequence>
<dbReference type="OrthoDB" id="335833at2"/>
<dbReference type="RefSeq" id="WP_115771297.1">
    <property type="nucleotide sequence ID" value="NZ_PIOC01000001.1"/>
</dbReference>
<keyword evidence="11 14" id="KW-1133">Transmembrane helix</keyword>
<evidence type="ECO:0000256" key="4">
    <source>
        <dbReference type="ARBA" id="ARBA00022475"/>
    </source>
</evidence>
<evidence type="ECO:0000256" key="7">
    <source>
        <dbReference type="ARBA" id="ARBA00022692"/>
    </source>
</evidence>
<dbReference type="PROSITE" id="PS50109">
    <property type="entry name" value="HIS_KIN"/>
    <property type="match status" value="1"/>
</dbReference>
<dbReference type="CDD" id="cd00075">
    <property type="entry name" value="HATPase"/>
    <property type="match status" value="1"/>
</dbReference>
<dbReference type="SMART" id="SM00388">
    <property type="entry name" value="HisKA"/>
    <property type="match status" value="1"/>
</dbReference>
<proteinExistence type="predicted"/>
<evidence type="ECO:0000256" key="2">
    <source>
        <dbReference type="ARBA" id="ARBA00004651"/>
    </source>
</evidence>
<evidence type="ECO:0000259" key="16">
    <source>
        <dbReference type="PROSITE" id="PS50885"/>
    </source>
</evidence>
<evidence type="ECO:0000256" key="9">
    <source>
        <dbReference type="ARBA" id="ARBA00022777"/>
    </source>
</evidence>
<evidence type="ECO:0000256" key="1">
    <source>
        <dbReference type="ARBA" id="ARBA00000085"/>
    </source>
</evidence>
<evidence type="ECO:0000256" key="10">
    <source>
        <dbReference type="ARBA" id="ARBA00022840"/>
    </source>
</evidence>
<evidence type="ECO:0000256" key="5">
    <source>
        <dbReference type="ARBA" id="ARBA00022553"/>
    </source>
</evidence>
<keyword evidence="8" id="KW-0547">Nucleotide-binding</keyword>
<dbReference type="Pfam" id="PF00672">
    <property type="entry name" value="HAMP"/>
    <property type="match status" value="1"/>
</dbReference>
<evidence type="ECO:0000256" key="3">
    <source>
        <dbReference type="ARBA" id="ARBA00012438"/>
    </source>
</evidence>
<keyword evidence="4" id="KW-1003">Cell membrane</keyword>
<dbReference type="Gene3D" id="6.10.340.10">
    <property type="match status" value="1"/>
</dbReference>
<dbReference type="Pfam" id="PF02518">
    <property type="entry name" value="HATPase_c"/>
    <property type="match status" value="1"/>
</dbReference>
<dbReference type="SUPFAM" id="SSF158472">
    <property type="entry name" value="HAMP domain-like"/>
    <property type="match status" value="1"/>
</dbReference>
<dbReference type="Gene3D" id="1.10.287.130">
    <property type="match status" value="1"/>
</dbReference>
<evidence type="ECO:0000256" key="14">
    <source>
        <dbReference type="SAM" id="Phobius"/>
    </source>
</evidence>
<evidence type="ECO:0000256" key="13">
    <source>
        <dbReference type="ARBA" id="ARBA00023136"/>
    </source>
</evidence>
<dbReference type="Pfam" id="PF00512">
    <property type="entry name" value="HisKA"/>
    <property type="match status" value="1"/>
</dbReference>
<dbReference type="PROSITE" id="PS50885">
    <property type="entry name" value="HAMP"/>
    <property type="match status" value="1"/>
</dbReference>
<feature type="transmembrane region" description="Helical" evidence="14">
    <location>
        <begin position="12"/>
        <end position="33"/>
    </location>
</feature>
<dbReference type="GO" id="GO:0005524">
    <property type="term" value="F:ATP binding"/>
    <property type="evidence" value="ECO:0007669"/>
    <property type="project" value="UniProtKB-KW"/>
</dbReference>
<organism evidence="17 18">
    <name type="scientific">Oceanobacillus arenosus</name>
    <dbReference type="NCBI Taxonomy" id="1229153"/>
    <lineage>
        <taxon>Bacteria</taxon>
        <taxon>Bacillati</taxon>
        <taxon>Bacillota</taxon>
        <taxon>Bacilli</taxon>
        <taxon>Bacillales</taxon>
        <taxon>Bacillaceae</taxon>
        <taxon>Oceanobacillus</taxon>
    </lineage>
</organism>
<protein>
    <recommendedName>
        <fullName evidence="3">histidine kinase</fullName>
        <ecNumber evidence="3">2.7.13.3</ecNumber>
    </recommendedName>
</protein>
<dbReference type="InterPro" id="IPR003594">
    <property type="entry name" value="HATPase_dom"/>
</dbReference>